<evidence type="ECO:0000256" key="4">
    <source>
        <dbReference type="ARBA" id="ARBA00022723"/>
    </source>
</evidence>
<dbReference type="InterPro" id="IPR015424">
    <property type="entry name" value="PyrdxlP-dep_Trfase"/>
</dbReference>
<accession>A0A7W3JTC4</accession>
<dbReference type="Proteomes" id="UP000524237">
    <property type="component" value="Unassembled WGS sequence"/>
</dbReference>
<dbReference type="GO" id="GO:0031071">
    <property type="term" value="F:cysteine desulfurase activity"/>
    <property type="evidence" value="ECO:0007669"/>
    <property type="project" value="UniProtKB-EC"/>
</dbReference>
<comment type="cofactor">
    <cofactor evidence="1">
        <name>pyridoxal 5'-phosphate</name>
        <dbReference type="ChEBI" id="CHEBI:597326"/>
    </cofactor>
</comment>
<keyword evidence="11" id="KW-1185">Reference proteome</keyword>
<dbReference type="Gene3D" id="3.90.1150.10">
    <property type="entry name" value="Aspartate Aminotransferase, domain 1"/>
    <property type="match status" value="2"/>
</dbReference>
<dbReference type="PANTHER" id="PTHR11601:SF34">
    <property type="entry name" value="CYSTEINE DESULFURASE"/>
    <property type="match status" value="1"/>
</dbReference>
<evidence type="ECO:0000256" key="3">
    <source>
        <dbReference type="ARBA" id="ARBA00022679"/>
    </source>
</evidence>
<dbReference type="InterPro" id="IPR000192">
    <property type="entry name" value="Aminotrans_V_dom"/>
</dbReference>
<proteinExistence type="inferred from homology"/>
<reference evidence="10 11" key="1">
    <citation type="submission" date="2020-07" db="EMBL/GenBank/DDBJ databases">
        <title>Sequencing the genomes of 1000 actinobacteria strains.</title>
        <authorList>
            <person name="Klenk H.-P."/>
        </authorList>
    </citation>
    <scope>NUCLEOTIDE SEQUENCE [LARGE SCALE GENOMIC DNA]</scope>
    <source>
        <strain evidence="10 11">DSM 23737</strain>
    </source>
</reference>
<dbReference type="Pfam" id="PF00266">
    <property type="entry name" value="Aminotran_5"/>
    <property type="match status" value="2"/>
</dbReference>
<comment type="catalytic activity">
    <reaction evidence="8">
        <text>(sulfur carrier)-H + L-cysteine = (sulfur carrier)-SH + L-alanine</text>
        <dbReference type="Rhea" id="RHEA:43892"/>
        <dbReference type="Rhea" id="RHEA-COMP:14737"/>
        <dbReference type="Rhea" id="RHEA-COMP:14739"/>
        <dbReference type="ChEBI" id="CHEBI:29917"/>
        <dbReference type="ChEBI" id="CHEBI:35235"/>
        <dbReference type="ChEBI" id="CHEBI:57972"/>
        <dbReference type="ChEBI" id="CHEBI:64428"/>
        <dbReference type="EC" id="2.8.1.7"/>
    </reaction>
</comment>
<dbReference type="GO" id="GO:0046872">
    <property type="term" value="F:metal ion binding"/>
    <property type="evidence" value="ECO:0007669"/>
    <property type="project" value="UniProtKB-KW"/>
</dbReference>
<keyword evidence="6" id="KW-0408">Iron</keyword>
<dbReference type="GO" id="GO:0051536">
    <property type="term" value="F:iron-sulfur cluster binding"/>
    <property type="evidence" value="ECO:0007669"/>
    <property type="project" value="UniProtKB-KW"/>
</dbReference>
<dbReference type="AlphaFoldDB" id="A0A7W3JTC4"/>
<evidence type="ECO:0000259" key="9">
    <source>
        <dbReference type="Pfam" id="PF00266"/>
    </source>
</evidence>
<keyword evidence="3 10" id="KW-0808">Transferase</keyword>
<comment type="similarity">
    <text evidence="2">Belongs to the class-V pyridoxal-phosphate-dependent aminotransferase family. NifS/IscS subfamily.</text>
</comment>
<keyword evidence="4" id="KW-0479">Metal-binding</keyword>
<evidence type="ECO:0000256" key="1">
    <source>
        <dbReference type="ARBA" id="ARBA00001933"/>
    </source>
</evidence>
<evidence type="ECO:0000256" key="6">
    <source>
        <dbReference type="ARBA" id="ARBA00023004"/>
    </source>
</evidence>
<keyword evidence="7" id="KW-0411">Iron-sulfur</keyword>
<dbReference type="EMBL" id="JACGWU010000002">
    <property type="protein sequence ID" value="MBA8828866.1"/>
    <property type="molecule type" value="Genomic_DNA"/>
</dbReference>
<evidence type="ECO:0000313" key="11">
    <source>
        <dbReference type="Proteomes" id="UP000524237"/>
    </source>
</evidence>
<comment type="caution">
    <text evidence="10">The sequence shown here is derived from an EMBL/GenBank/DDBJ whole genome shotgun (WGS) entry which is preliminary data.</text>
</comment>
<dbReference type="InterPro" id="IPR015422">
    <property type="entry name" value="PyrdxlP-dep_Trfase_small"/>
</dbReference>
<organism evidence="10 11">
    <name type="scientific">Alpinimonas psychrophila</name>
    <dbReference type="NCBI Taxonomy" id="748908"/>
    <lineage>
        <taxon>Bacteria</taxon>
        <taxon>Bacillati</taxon>
        <taxon>Actinomycetota</taxon>
        <taxon>Actinomycetes</taxon>
        <taxon>Micrococcales</taxon>
        <taxon>Microbacteriaceae</taxon>
        <taxon>Alpinimonas</taxon>
    </lineage>
</organism>
<dbReference type="RefSeq" id="WP_182484316.1">
    <property type="nucleotide sequence ID" value="NZ_JACGWU010000002.1"/>
</dbReference>
<dbReference type="Gene3D" id="3.40.640.10">
    <property type="entry name" value="Type I PLP-dependent aspartate aminotransferase-like (Major domain)"/>
    <property type="match status" value="2"/>
</dbReference>
<evidence type="ECO:0000313" key="10">
    <source>
        <dbReference type="EMBL" id="MBA8828866.1"/>
    </source>
</evidence>
<keyword evidence="5" id="KW-0663">Pyridoxal phosphate</keyword>
<dbReference type="PIRSF" id="PIRSF005572">
    <property type="entry name" value="NifS"/>
    <property type="match status" value="1"/>
</dbReference>
<evidence type="ECO:0000256" key="2">
    <source>
        <dbReference type="ARBA" id="ARBA00006490"/>
    </source>
</evidence>
<dbReference type="Gene3D" id="1.10.260.50">
    <property type="match status" value="2"/>
</dbReference>
<gene>
    <name evidence="10" type="ORF">FB555_000964</name>
</gene>
<protein>
    <submittedName>
        <fullName evidence="10">Cysteine desulfurase</fullName>
        <ecNumber evidence="10">2.8.1.7</ecNumber>
    </submittedName>
</protein>
<dbReference type="SUPFAM" id="SSF53383">
    <property type="entry name" value="PLP-dependent transferases"/>
    <property type="match status" value="1"/>
</dbReference>
<evidence type="ECO:0000256" key="8">
    <source>
        <dbReference type="ARBA" id="ARBA00050776"/>
    </source>
</evidence>
<name>A0A7W3JTC4_9MICO</name>
<dbReference type="InterPro" id="IPR015421">
    <property type="entry name" value="PyrdxlP-dep_Trfase_major"/>
</dbReference>
<evidence type="ECO:0000256" key="7">
    <source>
        <dbReference type="ARBA" id="ARBA00023014"/>
    </source>
</evidence>
<evidence type="ECO:0000256" key="5">
    <source>
        <dbReference type="ARBA" id="ARBA00022898"/>
    </source>
</evidence>
<dbReference type="PANTHER" id="PTHR11601">
    <property type="entry name" value="CYSTEINE DESULFURYLASE FAMILY MEMBER"/>
    <property type="match status" value="1"/>
</dbReference>
<dbReference type="EC" id="2.8.1.7" evidence="10"/>
<dbReference type="InterPro" id="IPR016454">
    <property type="entry name" value="Cysteine_dSase"/>
</dbReference>
<sequence>MSVYLDHAASTPLRASARAAMIDALDAIGNPSSVHRHGQAARQIVEDAREALATSLGCDPIEVVLTSGGTESVNLAITGLFRSRRDANSSRIRIVLPEGEHHATLDTVLWLEKHEGAVLDWIPLDSLGRVRLDLLTAALADSSDIALVTMMWANNEVGTIAPVFEVAQLAVDAGVPLHVDAIAAYGHDVIDFQRLRVATGSEVAVKKSFDNEADAIAAAERANSGLVALSVSGHKIGAASGVGVVVVSRKVSLAPLIHGGGQQRGLRSGTQDAAAAASFAAAAQESDRERESEVARLTVLRDATIARILSVIPDASLQGDPVNRLDNNINITFLGCQSDSLLYLLDEKGVSVSTGSACQAGVTQASHVLLAMGNDMATASSALRITLGHTTTQDDLDALLTALPQAHARAQAAGLTT</sequence>
<feature type="domain" description="Aminotransferase class V" evidence="9">
    <location>
        <begin position="3"/>
        <end position="197"/>
    </location>
</feature>
<feature type="domain" description="Aminotransferase class V" evidence="9">
    <location>
        <begin position="229"/>
        <end position="399"/>
    </location>
</feature>